<organism evidence="1 2">
    <name type="scientific">Weissella soli</name>
    <dbReference type="NCBI Taxonomy" id="155866"/>
    <lineage>
        <taxon>Bacteria</taxon>
        <taxon>Bacillati</taxon>
        <taxon>Bacillota</taxon>
        <taxon>Bacilli</taxon>
        <taxon>Lactobacillales</taxon>
        <taxon>Lactobacillaceae</taxon>
        <taxon>Weissella</taxon>
    </lineage>
</organism>
<dbReference type="Proteomes" id="UP000254912">
    <property type="component" value="Unassembled WGS sequence"/>
</dbReference>
<dbReference type="GeneID" id="94545768"/>
<gene>
    <name evidence="1" type="ORF">DFP99_0192</name>
</gene>
<keyword evidence="1" id="KW-0808">Transferase</keyword>
<comment type="caution">
    <text evidence="1">The sequence shown here is derived from an EMBL/GenBank/DDBJ whole genome shotgun (WGS) entry which is preliminary data.</text>
</comment>
<keyword evidence="2" id="KW-1185">Reference proteome</keyword>
<dbReference type="AlphaFoldDB" id="A0A288Q8R5"/>
<evidence type="ECO:0000313" key="1">
    <source>
        <dbReference type="EMBL" id="RDL11774.1"/>
    </source>
</evidence>
<name>A0A288Q8R5_9LACO</name>
<dbReference type="PANTHER" id="PTHR48090:SF8">
    <property type="entry name" value="GLYCOSYLTRANSFERASE CSBB-RELATED"/>
    <property type="match status" value="1"/>
</dbReference>
<proteinExistence type="predicted"/>
<dbReference type="GO" id="GO:0005886">
    <property type="term" value="C:plasma membrane"/>
    <property type="evidence" value="ECO:0007669"/>
    <property type="project" value="TreeGrafter"/>
</dbReference>
<dbReference type="Gene3D" id="3.90.550.10">
    <property type="entry name" value="Spore Coat Polysaccharide Biosynthesis Protein SpsA, Chain A"/>
    <property type="match status" value="1"/>
</dbReference>
<dbReference type="PANTHER" id="PTHR48090">
    <property type="entry name" value="UNDECAPRENYL-PHOSPHATE 4-DEOXY-4-FORMAMIDO-L-ARABINOSE TRANSFERASE-RELATED"/>
    <property type="match status" value="1"/>
</dbReference>
<sequence>METLSVIVPVYNEEESIAIFYDALEKVHQQLATYRFEYWFIDDGSTDRTIPEIQALQTKSDAVHYVKFSRNFGKEAGLYAGLQHATGEYVVVMDVDLQDPPELLPEMLTGVAAGEWDAIGTRRTNRDNEPKIRSWFSDLFYKLINRISDLNLVNGARDYRVMSRKMVDAILEMTEYNRFSKGIFNWVGFRQKYLEFKHVERVAGTTSWSFNRLVGYAIEGMVAFSQVPLTIISFLGVISFFASLLAGAFVVIRAIFNSGAAIDGWASLVVIILFMGGIQLLSLGIVGRYISAIYLETKKRPIYIASEVK</sequence>
<dbReference type="CDD" id="cd04187">
    <property type="entry name" value="DPM1_like_bac"/>
    <property type="match status" value="1"/>
</dbReference>
<dbReference type="RefSeq" id="WP_070229846.1">
    <property type="nucleotide sequence ID" value="NZ_BJYO01000002.1"/>
</dbReference>
<dbReference type="EMBL" id="QRAS01000001">
    <property type="protein sequence ID" value="RDL11774.1"/>
    <property type="molecule type" value="Genomic_DNA"/>
</dbReference>
<dbReference type="InterPro" id="IPR001173">
    <property type="entry name" value="Glyco_trans_2-like"/>
</dbReference>
<evidence type="ECO:0000313" key="2">
    <source>
        <dbReference type="Proteomes" id="UP000254912"/>
    </source>
</evidence>
<dbReference type="Pfam" id="PF00535">
    <property type="entry name" value="Glycos_transf_2"/>
    <property type="match status" value="1"/>
</dbReference>
<protein>
    <submittedName>
        <fullName evidence="1">Glycosyltransferase involved in cell wall biosynthesis</fullName>
    </submittedName>
</protein>
<dbReference type="SUPFAM" id="SSF53448">
    <property type="entry name" value="Nucleotide-diphospho-sugar transferases"/>
    <property type="match status" value="1"/>
</dbReference>
<accession>A0A288Q8R5</accession>
<dbReference type="KEGG" id="wso:WSWS_00563"/>
<reference evidence="1 2" key="1">
    <citation type="submission" date="2018-07" db="EMBL/GenBank/DDBJ databases">
        <title>Genomic Encyclopedia of Type Strains, Phase III (KMG-III): the genomes of soil and plant-associated and newly described type strains.</title>
        <authorList>
            <person name="Whitman W."/>
        </authorList>
    </citation>
    <scope>NUCLEOTIDE SEQUENCE [LARGE SCALE GENOMIC DNA]</scope>
    <source>
        <strain evidence="1 2">CECT 7031</strain>
    </source>
</reference>
<dbReference type="GO" id="GO:0016740">
    <property type="term" value="F:transferase activity"/>
    <property type="evidence" value="ECO:0007669"/>
    <property type="project" value="UniProtKB-KW"/>
</dbReference>
<dbReference type="InterPro" id="IPR029044">
    <property type="entry name" value="Nucleotide-diphossugar_trans"/>
</dbReference>
<dbReference type="InterPro" id="IPR050256">
    <property type="entry name" value="Glycosyltransferase_2"/>
</dbReference>